<organism evidence="1 2">
    <name type="scientific">Belnapia rosea</name>
    <dbReference type="NCBI Taxonomy" id="938405"/>
    <lineage>
        <taxon>Bacteria</taxon>
        <taxon>Pseudomonadati</taxon>
        <taxon>Pseudomonadota</taxon>
        <taxon>Alphaproteobacteria</taxon>
        <taxon>Acetobacterales</taxon>
        <taxon>Roseomonadaceae</taxon>
        <taxon>Belnapia</taxon>
    </lineage>
</organism>
<keyword evidence="2" id="KW-1185">Reference proteome</keyword>
<evidence type="ECO:0008006" key="3">
    <source>
        <dbReference type="Google" id="ProtNLM"/>
    </source>
</evidence>
<protein>
    <recommendedName>
        <fullName evidence="3">Transposase</fullName>
    </recommendedName>
</protein>
<dbReference type="RefSeq" id="WP_176849328.1">
    <property type="nucleotide sequence ID" value="NZ_FMZX01000001.1"/>
</dbReference>
<evidence type="ECO:0000313" key="1">
    <source>
        <dbReference type="EMBL" id="SDC25624.1"/>
    </source>
</evidence>
<accession>A0A1G6K3S1</accession>
<proteinExistence type="predicted"/>
<dbReference type="AlphaFoldDB" id="A0A1G6K3S1"/>
<gene>
    <name evidence="1" type="ORF">SAMN04487779_1001376</name>
</gene>
<dbReference type="EMBL" id="FMZX01000001">
    <property type="protein sequence ID" value="SDC25624.1"/>
    <property type="molecule type" value="Genomic_DNA"/>
</dbReference>
<dbReference type="Proteomes" id="UP000198925">
    <property type="component" value="Unassembled WGS sequence"/>
</dbReference>
<evidence type="ECO:0000313" key="2">
    <source>
        <dbReference type="Proteomes" id="UP000198925"/>
    </source>
</evidence>
<sequence length="51" mass="5321">MVNRILAGLAGRVGEPDRLMIDATHLEAHRTAASLLQKGLFPAVSGVPKAA</sequence>
<reference evidence="1 2" key="1">
    <citation type="submission" date="2016-10" db="EMBL/GenBank/DDBJ databases">
        <authorList>
            <person name="de Groot N.N."/>
        </authorList>
    </citation>
    <scope>NUCLEOTIDE SEQUENCE [LARGE SCALE GENOMIC DNA]</scope>
    <source>
        <strain evidence="1 2">CPCC 100156</strain>
    </source>
</reference>
<name>A0A1G6K3S1_9PROT</name>